<protein>
    <submittedName>
        <fullName evidence="4">6-phosphogluconolactonase, cycloisomerase 2 family</fullName>
    </submittedName>
</protein>
<dbReference type="STRING" id="1760988.SAMN02949497_0648"/>
<dbReference type="Gene3D" id="2.130.10.10">
    <property type="entry name" value="YVTN repeat-like/Quinoprotein amine dehydrogenase"/>
    <property type="match status" value="2"/>
</dbReference>
<dbReference type="GO" id="GO:0016853">
    <property type="term" value="F:isomerase activity"/>
    <property type="evidence" value="ECO:0007669"/>
    <property type="project" value="UniProtKB-KW"/>
</dbReference>
<keyword evidence="3" id="KW-0732">Signal</keyword>
<gene>
    <name evidence="4" type="ORF">SAMN02949497_0648</name>
</gene>
<sequence length="365" mass="36781">MRAMKLALRSVWLGLAVASTVQAGGVYTATNDAAGNAVMAYHRAKNGDLSPIQVYPTGGLGTSAGLGNQGGLAIAQNARWLYVVNAGSHDITAFAIGGSQGGLRSIQRIASGGNKPISLTVFGDLLYVLNADSDSVSGFRIGDNGKLSPLPGPAHTLSGTGVGAAQVHFSTDGRTLVVTEKATNHIVSFDVDGLGGLGPAMITDSPAPTPFGFAFGRRNQLFVTQANGGSAGASSLAVFTAQPGGKLSPVGNPVATRQTAACWVAVTLDGRFAYTANTPNDTVSGFRLSENGKPDLLDPSGVAASFAAGSKPVDLVLSDDNQYLYSLNSGAGSIGLFHIETDGALAPMSGGASGLPATINGLAAF</sequence>
<dbReference type="PANTHER" id="PTHR30344">
    <property type="entry name" value="6-PHOSPHOGLUCONOLACTONASE-RELATED"/>
    <property type="match status" value="1"/>
</dbReference>
<evidence type="ECO:0000313" key="5">
    <source>
        <dbReference type="Proteomes" id="UP000192923"/>
    </source>
</evidence>
<evidence type="ECO:0000313" key="4">
    <source>
        <dbReference type="EMBL" id="SMF93368.1"/>
    </source>
</evidence>
<accession>A0A1Y6CRW6</accession>
<dbReference type="SUPFAM" id="SSF51004">
    <property type="entry name" value="C-terminal (heme d1) domain of cytochrome cd1-nitrite reductase"/>
    <property type="match status" value="1"/>
</dbReference>
<dbReference type="OrthoDB" id="145213at2"/>
<dbReference type="InterPro" id="IPR011048">
    <property type="entry name" value="Haem_d1_sf"/>
</dbReference>
<dbReference type="EMBL" id="FXAM01000001">
    <property type="protein sequence ID" value="SMF93368.1"/>
    <property type="molecule type" value="Genomic_DNA"/>
</dbReference>
<evidence type="ECO:0000256" key="2">
    <source>
        <dbReference type="ARBA" id="ARBA00022526"/>
    </source>
</evidence>
<dbReference type="PANTHER" id="PTHR30344:SF1">
    <property type="entry name" value="6-PHOSPHOGLUCONOLACTONASE"/>
    <property type="match status" value="1"/>
</dbReference>
<dbReference type="GO" id="GO:0017057">
    <property type="term" value="F:6-phosphogluconolactonase activity"/>
    <property type="evidence" value="ECO:0007669"/>
    <property type="project" value="TreeGrafter"/>
</dbReference>
<feature type="signal peptide" evidence="3">
    <location>
        <begin position="1"/>
        <end position="23"/>
    </location>
</feature>
<dbReference type="RefSeq" id="WP_085209887.1">
    <property type="nucleotide sequence ID" value="NZ_FXAM01000001.1"/>
</dbReference>
<dbReference type="Proteomes" id="UP000192923">
    <property type="component" value="Unassembled WGS sequence"/>
</dbReference>
<feature type="chain" id="PRO_5012193187" evidence="3">
    <location>
        <begin position="24"/>
        <end position="365"/>
    </location>
</feature>
<dbReference type="InterPro" id="IPR019405">
    <property type="entry name" value="Lactonase_7-beta_prop"/>
</dbReference>
<dbReference type="GO" id="GO:0006006">
    <property type="term" value="P:glucose metabolic process"/>
    <property type="evidence" value="ECO:0007669"/>
    <property type="project" value="UniProtKB-KW"/>
</dbReference>
<dbReference type="Pfam" id="PF10282">
    <property type="entry name" value="Lactonase"/>
    <property type="match status" value="1"/>
</dbReference>
<reference evidence="4 5" key="1">
    <citation type="submission" date="2016-12" db="EMBL/GenBank/DDBJ databases">
        <authorList>
            <person name="Song W.-J."/>
            <person name="Kurnit D.M."/>
        </authorList>
    </citation>
    <scope>NUCLEOTIDE SEQUENCE [LARGE SCALE GENOMIC DNA]</scope>
    <source>
        <strain evidence="4 5">175</strain>
    </source>
</reference>
<comment type="similarity">
    <text evidence="1">Belongs to the cycloisomerase 2 family.</text>
</comment>
<keyword evidence="4" id="KW-0413">Isomerase</keyword>
<keyword evidence="2" id="KW-0119">Carbohydrate metabolism</keyword>
<dbReference type="AlphaFoldDB" id="A0A1Y6CRW6"/>
<dbReference type="InterPro" id="IPR015943">
    <property type="entry name" value="WD40/YVTN_repeat-like_dom_sf"/>
</dbReference>
<organism evidence="4 5">
    <name type="scientific">Methylomagnum ishizawai</name>
    <dbReference type="NCBI Taxonomy" id="1760988"/>
    <lineage>
        <taxon>Bacteria</taxon>
        <taxon>Pseudomonadati</taxon>
        <taxon>Pseudomonadota</taxon>
        <taxon>Gammaproteobacteria</taxon>
        <taxon>Methylococcales</taxon>
        <taxon>Methylococcaceae</taxon>
        <taxon>Methylomagnum</taxon>
    </lineage>
</organism>
<keyword evidence="2" id="KW-0313">Glucose metabolism</keyword>
<dbReference type="InterPro" id="IPR050282">
    <property type="entry name" value="Cycloisomerase_2"/>
</dbReference>
<proteinExistence type="inferred from homology"/>
<evidence type="ECO:0000256" key="1">
    <source>
        <dbReference type="ARBA" id="ARBA00005564"/>
    </source>
</evidence>
<name>A0A1Y6CRW6_9GAMM</name>
<evidence type="ECO:0000256" key="3">
    <source>
        <dbReference type="SAM" id="SignalP"/>
    </source>
</evidence>
<keyword evidence="5" id="KW-1185">Reference proteome</keyword>